<dbReference type="AlphaFoldDB" id="A0A182TAL2"/>
<proteinExistence type="predicted"/>
<evidence type="ECO:0000256" key="1">
    <source>
        <dbReference type="SAM" id="MobiDB-lite"/>
    </source>
</evidence>
<dbReference type="Proteomes" id="UP000075901">
    <property type="component" value="Unassembled WGS sequence"/>
</dbReference>
<organism evidence="2 3">
    <name type="scientific">Anopheles maculatus</name>
    <dbReference type="NCBI Taxonomy" id="74869"/>
    <lineage>
        <taxon>Eukaryota</taxon>
        <taxon>Metazoa</taxon>
        <taxon>Ecdysozoa</taxon>
        <taxon>Arthropoda</taxon>
        <taxon>Hexapoda</taxon>
        <taxon>Insecta</taxon>
        <taxon>Pterygota</taxon>
        <taxon>Neoptera</taxon>
        <taxon>Endopterygota</taxon>
        <taxon>Diptera</taxon>
        <taxon>Nematocera</taxon>
        <taxon>Culicoidea</taxon>
        <taxon>Culicidae</taxon>
        <taxon>Anophelinae</taxon>
        <taxon>Anopheles</taxon>
        <taxon>Anopheles maculatus group</taxon>
    </lineage>
</organism>
<keyword evidence="3" id="KW-1185">Reference proteome</keyword>
<reference evidence="3" key="1">
    <citation type="submission" date="2013-09" db="EMBL/GenBank/DDBJ databases">
        <title>The Genome Sequence of Anopheles maculatus species B.</title>
        <authorList>
            <consortium name="The Broad Institute Genomics Platform"/>
            <person name="Neafsey D.E."/>
            <person name="Besansky N."/>
            <person name="Howell P."/>
            <person name="Walton C."/>
            <person name="Young S.K."/>
            <person name="Zeng Q."/>
            <person name="Gargeya S."/>
            <person name="Fitzgerald M."/>
            <person name="Haas B."/>
            <person name="Abouelleil A."/>
            <person name="Allen A.W."/>
            <person name="Alvarado L."/>
            <person name="Arachchi H.M."/>
            <person name="Berlin A.M."/>
            <person name="Chapman S.B."/>
            <person name="Gainer-Dewar J."/>
            <person name="Goldberg J."/>
            <person name="Griggs A."/>
            <person name="Gujja S."/>
            <person name="Hansen M."/>
            <person name="Howarth C."/>
            <person name="Imamovic A."/>
            <person name="Ireland A."/>
            <person name="Larimer J."/>
            <person name="McCowan C."/>
            <person name="Murphy C."/>
            <person name="Pearson M."/>
            <person name="Poon T.W."/>
            <person name="Priest M."/>
            <person name="Roberts A."/>
            <person name="Saif S."/>
            <person name="Shea T."/>
            <person name="Sisk P."/>
            <person name="Sykes S."/>
            <person name="Wortman J."/>
            <person name="Nusbaum C."/>
            <person name="Birren B."/>
        </authorList>
    </citation>
    <scope>NUCLEOTIDE SEQUENCE [LARGE SCALE GENOMIC DNA]</scope>
    <source>
        <strain evidence="3">maculatus3</strain>
    </source>
</reference>
<sequence>MAASCVLGVPFDPRLTVPFETDAAAAAAAAAADSGIDVLRFVYCGAVTAPKSPKSLQSATHGRRVERNANHSGARPCHSTHDLGVLQRTCSARMNGKDSPKPDRSLGCVGRAYGARTRPSDRALFRFGVVRLVPFVQPATVLASLSFGFRLGGATRALPFSQSEGSVYWPRGRSLH</sequence>
<evidence type="ECO:0000313" key="3">
    <source>
        <dbReference type="Proteomes" id="UP000075901"/>
    </source>
</evidence>
<reference evidence="2" key="2">
    <citation type="submission" date="2020-05" db="UniProtKB">
        <authorList>
            <consortium name="EnsemblMetazoa"/>
        </authorList>
    </citation>
    <scope>IDENTIFICATION</scope>
    <source>
        <strain evidence="2">maculatus3</strain>
    </source>
</reference>
<feature type="region of interest" description="Disordered" evidence="1">
    <location>
        <begin position="51"/>
        <end position="80"/>
    </location>
</feature>
<name>A0A182TAL2_9DIPT</name>
<protein>
    <submittedName>
        <fullName evidence="2">Uncharacterized protein</fullName>
    </submittedName>
</protein>
<dbReference type="EnsemblMetazoa" id="AMAM022970-RA">
    <property type="protein sequence ID" value="AMAM022970-PA"/>
    <property type="gene ID" value="AMAM022970"/>
</dbReference>
<dbReference type="VEuPathDB" id="VectorBase:AMAM022970"/>
<evidence type="ECO:0000313" key="2">
    <source>
        <dbReference type="EnsemblMetazoa" id="AMAM022970-PA"/>
    </source>
</evidence>
<accession>A0A182TAL2</accession>